<dbReference type="PANTHER" id="PTHR47894">
    <property type="entry name" value="HTH-TYPE TRANSCRIPTIONAL REGULATOR GADX"/>
    <property type="match status" value="1"/>
</dbReference>
<feature type="compositionally biased region" description="Low complexity" evidence="4">
    <location>
        <begin position="11"/>
        <end position="27"/>
    </location>
</feature>
<proteinExistence type="predicted"/>
<evidence type="ECO:0000256" key="4">
    <source>
        <dbReference type="SAM" id="MobiDB-lite"/>
    </source>
</evidence>
<feature type="domain" description="HTH araC/xylS-type" evidence="5">
    <location>
        <begin position="295"/>
        <end position="392"/>
    </location>
</feature>
<accession>A0A5B7ZRX2</accession>
<dbReference type="InterPro" id="IPR009057">
    <property type="entry name" value="Homeodomain-like_sf"/>
</dbReference>
<gene>
    <name evidence="6" type="ORF">FHQ07_11030</name>
</gene>
<reference evidence="6 7" key="1">
    <citation type="submission" date="2019-06" db="EMBL/GenBank/DDBJ databases">
        <title>Thermomonas aquatica sp. nov., isolated from an industrial wastewater treatment plant.</title>
        <authorList>
            <person name="Jeon J.H."/>
            <person name="Park D.-S."/>
        </authorList>
    </citation>
    <scope>NUCLEOTIDE SEQUENCE [LARGE SCALE GENOMIC DNA]</scope>
    <source>
        <strain evidence="6 7">SY21</strain>
    </source>
</reference>
<dbReference type="InterPro" id="IPR018062">
    <property type="entry name" value="HTH_AraC-typ_CS"/>
</dbReference>
<dbReference type="OrthoDB" id="5582699at2"/>
<evidence type="ECO:0000256" key="2">
    <source>
        <dbReference type="ARBA" id="ARBA00023125"/>
    </source>
</evidence>
<dbReference type="AlphaFoldDB" id="A0A5B7ZRX2"/>
<evidence type="ECO:0000256" key="1">
    <source>
        <dbReference type="ARBA" id="ARBA00023015"/>
    </source>
</evidence>
<name>A0A5B7ZRX2_9GAMM</name>
<dbReference type="GO" id="GO:0003700">
    <property type="term" value="F:DNA-binding transcription factor activity"/>
    <property type="evidence" value="ECO:0007669"/>
    <property type="project" value="InterPro"/>
</dbReference>
<dbReference type="EMBL" id="CP040871">
    <property type="protein sequence ID" value="QDA57800.1"/>
    <property type="molecule type" value="Genomic_DNA"/>
</dbReference>
<dbReference type="PROSITE" id="PS01124">
    <property type="entry name" value="HTH_ARAC_FAMILY_2"/>
    <property type="match status" value="1"/>
</dbReference>
<organism evidence="6 7">
    <name type="scientific">Thermomonas aquatica</name>
    <dbReference type="NCBI Taxonomy" id="2202149"/>
    <lineage>
        <taxon>Bacteria</taxon>
        <taxon>Pseudomonadati</taxon>
        <taxon>Pseudomonadota</taxon>
        <taxon>Gammaproteobacteria</taxon>
        <taxon>Lysobacterales</taxon>
        <taxon>Lysobacteraceae</taxon>
        <taxon>Thermomonas</taxon>
    </lineage>
</organism>
<dbReference type="InterPro" id="IPR032687">
    <property type="entry name" value="AraC-type_N"/>
</dbReference>
<evidence type="ECO:0000256" key="3">
    <source>
        <dbReference type="ARBA" id="ARBA00023163"/>
    </source>
</evidence>
<keyword evidence="3" id="KW-0804">Transcription</keyword>
<dbReference type="SUPFAM" id="SSF46689">
    <property type="entry name" value="Homeodomain-like"/>
    <property type="match status" value="1"/>
</dbReference>
<dbReference type="InterPro" id="IPR018060">
    <property type="entry name" value="HTH_AraC"/>
</dbReference>
<keyword evidence="7" id="KW-1185">Reference proteome</keyword>
<keyword evidence="1" id="KW-0805">Transcription regulation</keyword>
<dbReference type="GO" id="GO:0005829">
    <property type="term" value="C:cytosol"/>
    <property type="evidence" value="ECO:0007669"/>
    <property type="project" value="TreeGrafter"/>
</dbReference>
<dbReference type="KEGG" id="thes:FHQ07_11030"/>
<dbReference type="Gene3D" id="1.10.10.60">
    <property type="entry name" value="Homeodomain-like"/>
    <property type="match status" value="1"/>
</dbReference>
<protein>
    <submittedName>
        <fullName evidence="6">AraC family transcriptional regulator</fullName>
    </submittedName>
</protein>
<keyword evidence="2" id="KW-0238">DNA-binding</keyword>
<dbReference type="Pfam" id="PF12625">
    <property type="entry name" value="Arabinose_bd"/>
    <property type="match status" value="1"/>
</dbReference>
<dbReference type="PANTHER" id="PTHR47894:SF1">
    <property type="entry name" value="HTH-TYPE TRANSCRIPTIONAL REGULATOR VQSM"/>
    <property type="match status" value="1"/>
</dbReference>
<evidence type="ECO:0000259" key="5">
    <source>
        <dbReference type="PROSITE" id="PS01124"/>
    </source>
</evidence>
<dbReference type="PROSITE" id="PS00041">
    <property type="entry name" value="HTH_ARAC_FAMILY_1"/>
    <property type="match status" value="1"/>
</dbReference>
<evidence type="ECO:0000313" key="7">
    <source>
        <dbReference type="Proteomes" id="UP000308149"/>
    </source>
</evidence>
<evidence type="ECO:0000313" key="6">
    <source>
        <dbReference type="EMBL" id="QDA57800.1"/>
    </source>
</evidence>
<dbReference type="SMART" id="SM00342">
    <property type="entry name" value="HTH_ARAC"/>
    <property type="match status" value="1"/>
</dbReference>
<feature type="region of interest" description="Disordered" evidence="4">
    <location>
        <begin position="1"/>
        <end position="58"/>
    </location>
</feature>
<dbReference type="GO" id="GO:0000976">
    <property type="term" value="F:transcription cis-regulatory region binding"/>
    <property type="evidence" value="ECO:0007669"/>
    <property type="project" value="TreeGrafter"/>
</dbReference>
<dbReference type="Pfam" id="PF12833">
    <property type="entry name" value="HTH_18"/>
    <property type="match status" value="1"/>
</dbReference>
<dbReference type="Proteomes" id="UP000308149">
    <property type="component" value="Chromosome"/>
</dbReference>
<sequence>MRASSMPWTPLPAAAQPQCAAESPACRPTRRGRMRHTRGDFRPTRSRSQPAMTLRPTARPAASTLSPFLLLGLFAAADALGAASTSWLSGTGLQRRDLEAPDVRLPAELAAAIIERALPALPADIGLELGRSQHIGNFGLVGLAMSTAASFGEALQIGLRFTPVVGSLMHFVELPSPVPGVLALGAERIAGSAAIEPFVAEEFISSCLALGSGLLGAPLRPLGLDFAYPAPAHVARYREVFDCPLAFDQPHNRLLLDAQVLATPLRTHNPTASWQVLALCEAQMPQPDTRGAVGTAVARLLGEALAEDPKLAGIAARLHVSERTLRRQLSQEGTSFHAIHDRLRIERALALLQEPSLSIAAVGAQVGFRDPREFRRAFKRWTGAPPSAARTRR</sequence>